<accession>A0A8X6GXB8</accession>
<dbReference type="OrthoDB" id="10337463at2759"/>
<evidence type="ECO:0000313" key="2">
    <source>
        <dbReference type="Proteomes" id="UP000887116"/>
    </source>
</evidence>
<comment type="caution">
    <text evidence="1">The sequence shown here is derived from an EMBL/GenBank/DDBJ whole genome shotgun (WGS) entry which is preliminary data.</text>
</comment>
<dbReference type="AlphaFoldDB" id="A0A8X6GXB8"/>
<dbReference type="Proteomes" id="UP000887116">
    <property type="component" value="Unassembled WGS sequence"/>
</dbReference>
<dbReference type="EMBL" id="BMAO01004022">
    <property type="protein sequence ID" value="GFQ91738.1"/>
    <property type="molecule type" value="Genomic_DNA"/>
</dbReference>
<name>A0A8X6GXB8_TRICU</name>
<evidence type="ECO:0000313" key="1">
    <source>
        <dbReference type="EMBL" id="GFQ91738.1"/>
    </source>
</evidence>
<organism evidence="1 2">
    <name type="scientific">Trichonephila clavata</name>
    <name type="common">Joro spider</name>
    <name type="synonym">Nephila clavata</name>
    <dbReference type="NCBI Taxonomy" id="2740835"/>
    <lineage>
        <taxon>Eukaryota</taxon>
        <taxon>Metazoa</taxon>
        <taxon>Ecdysozoa</taxon>
        <taxon>Arthropoda</taxon>
        <taxon>Chelicerata</taxon>
        <taxon>Arachnida</taxon>
        <taxon>Araneae</taxon>
        <taxon>Araneomorphae</taxon>
        <taxon>Entelegynae</taxon>
        <taxon>Araneoidea</taxon>
        <taxon>Nephilidae</taxon>
        <taxon>Trichonephila</taxon>
    </lineage>
</organism>
<reference evidence="1" key="1">
    <citation type="submission" date="2020-07" db="EMBL/GenBank/DDBJ databases">
        <title>Multicomponent nature underlies the extraordinary mechanical properties of spider dragline silk.</title>
        <authorList>
            <person name="Kono N."/>
            <person name="Nakamura H."/>
            <person name="Mori M."/>
            <person name="Yoshida Y."/>
            <person name="Ohtoshi R."/>
            <person name="Malay A.D."/>
            <person name="Moran D.A.P."/>
            <person name="Tomita M."/>
            <person name="Numata K."/>
            <person name="Arakawa K."/>
        </authorList>
    </citation>
    <scope>NUCLEOTIDE SEQUENCE</scope>
</reference>
<keyword evidence="2" id="KW-1185">Reference proteome</keyword>
<proteinExistence type="predicted"/>
<gene>
    <name evidence="1" type="ORF">TNCT_496481</name>
</gene>
<sequence>MECKFSISLRNLWSSRSSLQYCLWTRKKRRDTSCMTGTGLRDTGLSDKRAAQQRINEENVILFPSIVDGLPFAVRDSNEHACKRYVELP</sequence>
<protein>
    <submittedName>
        <fullName evidence="1">Uncharacterized protein</fullName>
    </submittedName>
</protein>